<keyword evidence="1" id="KW-0732">Signal</keyword>
<organism evidence="2 3">
    <name type="scientific">Trichonephila clavata</name>
    <name type="common">Joro spider</name>
    <name type="synonym">Nephila clavata</name>
    <dbReference type="NCBI Taxonomy" id="2740835"/>
    <lineage>
        <taxon>Eukaryota</taxon>
        <taxon>Metazoa</taxon>
        <taxon>Ecdysozoa</taxon>
        <taxon>Arthropoda</taxon>
        <taxon>Chelicerata</taxon>
        <taxon>Arachnida</taxon>
        <taxon>Araneae</taxon>
        <taxon>Araneomorphae</taxon>
        <taxon>Entelegynae</taxon>
        <taxon>Araneoidea</taxon>
        <taxon>Nephilidae</taxon>
        <taxon>Trichonephila</taxon>
    </lineage>
</organism>
<accession>A0A8X6K6V9</accession>
<dbReference type="Proteomes" id="UP000887116">
    <property type="component" value="Unassembled WGS sequence"/>
</dbReference>
<comment type="caution">
    <text evidence="2">The sequence shown here is derived from an EMBL/GenBank/DDBJ whole genome shotgun (WGS) entry which is preliminary data.</text>
</comment>
<dbReference type="EMBL" id="BMAO01000089">
    <property type="protein sequence ID" value="GFQ64354.1"/>
    <property type="molecule type" value="Genomic_DNA"/>
</dbReference>
<feature type="non-terminal residue" evidence="2">
    <location>
        <position position="68"/>
    </location>
</feature>
<gene>
    <name evidence="2" type="ORF">TNCT_587471</name>
</gene>
<name>A0A8X6K6V9_TRICU</name>
<feature type="chain" id="PRO_5036450916" evidence="1">
    <location>
        <begin position="20"/>
        <end position="68"/>
    </location>
</feature>
<dbReference type="AlphaFoldDB" id="A0A8X6K6V9"/>
<evidence type="ECO:0000313" key="2">
    <source>
        <dbReference type="EMBL" id="GFQ64354.1"/>
    </source>
</evidence>
<feature type="signal peptide" evidence="1">
    <location>
        <begin position="1"/>
        <end position="19"/>
    </location>
</feature>
<reference evidence="2" key="1">
    <citation type="submission" date="2020-07" db="EMBL/GenBank/DDBJ databases">
        <title>Multicomponent nature underlies the extraordinary mechanical properties of spider dragline silk.</title>
        <authorList>
            <person name="Kono N."/>
            <person name="Nakamura H."/>
            <person name="Mori M."/>
            <person name="Yoshida Y."/>
            <person name="Ohtoshi R."/>
            <person name="Malay A.D."/>
            <person name="Moran D.A.P."/>
            <person name="Tomita M."/>
            <person name="Numata K."/>
            <person name="Arakawa K."/>
        </authorList>
    </citation>
    <scope>NUCLEOTIDE SEQUENCE</scope>
</reference>
<evidence type="ECO:0000256" key="1">
    <source>
        <dbReference type="SAM" id="SignalP"/>
    </source>
</evidence>
<keyword evidence="3" id="KW-1185">Reference proteome</keyword>
<evidence type="ECO:0000313" key="3">
    <source>
        <dbReference type="Proteomes" id="UP000887116"/>
    </source>
</evidence>
<sequence length="68" mass="7659">MGISGVLGIFVFCLGGDYAGEPEISHVKEGDMVFTLWLYPHNRIRFLNYQGLTSKERPTLGFHTTRAI</sequence>
<protein>
    <submittedName>
        <fullName evidence="2">Uncharacterized protein</fullName>
    </submittedName>
</protein>
<proteinExistence type="predicted"/>